<gene>
    <name evidence="2" type="ORF">SAMN04487969_11344</name>
</gene>
<dbReference type="Pfam" id="PF17765">
    <property type="entry name" value="MLTR_LBD"/>
    <property type="match status" value="1"/>
</dbReference>
<evidence type="ECO:0000259" key="1">
    <source>
        <dbReference type="Pfam" id="PF17765"/>
    </source>
</evidence>
<organism evidence="2 3">
    <name type="scientific">Paenibacillus algorifonticola</name>
    <dbReference type="NCBI Taxonomy" id="684063"/>
    <lineage>
        <taxon>Bacteria</taxon>
        <taxon>Bacillati</taxon>
        <taxon>Bacillota</taxon>
        <taxon>Bacilli</taxon>
        <taxon>Bacillales</taxon>
        <taxon>Paenibacillaceae</taxon>
        <taxon>Paenibacillus</taxon>
    </lineage>
</organism>
<reference evidence="3" key="1">
    <citation type="submission" date="2016-10" db="EMBL/GenBank/DDBJ databases">
        <authorList>
            <person name="Varghese N."/>
            <person name="Submissions S."/>
        </authorList>
    </citation>
    <scope>NUCLEOTIDE SEQUENCE [LARGE SCALE GENOMIC DNA]</scope>
    <source>
        <strain evidence="3">CGMCC 1.10223</strain>
    </source>
</reference>
<dbReference type="Proteomes" id="UP000183410">
    <property type="component" value="Unassembled WGS sequence"/>
</dbReference>
<protein>
    <recommendedName>
        <fullName evidence="1">MmyB-like transcription regulator ligand binding domain-containing protein</fullName>
    </recommendedName>
</protein>
<dbReference type="AlphaFoldDB" id="A0A1I2FSF2"/>
<sequence>MAVFRTYYDKHQGDPWFKQLIERLGEESKEFDGMWKEHHIQLKKANRVSIQTPGAKAAITYDILSVKTIADQPGLFMCIYAPIMPAPLTSP</sequence>
<dbReference type="EMBL" id="FONN01000013">
    <property type="protein sequence ID" value="SFF07667.1"/>
    <property type="molecule type" value="Genomic_DNA"/>
</dbReference>
<evidence type="ECO:0000313" key="3">
    <source>
        <dbReference type="Proteomes" id="UP000183410"/>
    </source>
</evidence>
<evidence type="ECO:0000313" key="2">
    <source>
        <dbReference type="EMBL" id="SFF07667.1"/>
    </source>
</evidence>
<dbReference type="Gene3D" id="3.30.450.180">
    <property type="match status" value="1"/>
</dbReference>
<dbReference type="InterPro" id="IPR041413">
    <property type="entry name" value="MLTR_LBD"/>
</dbReference>
<accession>A0A1I2FSF2</accession>
<keyword evidence="3" id="KW-1185">Reference proteome</keyword>
<name>A0A1I2FSF2_9BACL</name>
<proteinExistence type="predicted"/>
<feature type="domain" description="MmyB-like transcription regulator ligand binding" evidence="1">
    <location>
        <begin position="2"/>
        <end position="82"/>
    </location>
</feature>